<feature type="region of interest" description="Disordered" evidence="1">
    <location>
        <begin position="1"/>
        <end position="27"/>
    </location>
</feature>
<name>G5C220_HETGA</name>
<dbReference type="AlphaFoldDB" id="G5C220"/>
<evidence type="ECO:0000313" key="3">
    <source>
        <dbReference type="Proteomes" id="UP000006813"/>
    </source>
</evidence>
<sequence length="121" mass="13510">MSLESVPAIGEEKEEKEKEEVEDDTSCDTTYYLSAKDPASSQLGFGVLQLSQCHDVEEHIAPYEVDKEYLQLITTNFGYTRIPGVAADTEIKPEEQCCEDIPMTGEHSKDVSMTPKFSKVV</sequence>
<dbReference type="STRING" id="10181.G5C220"/>
<accession>G5C220</accession>
<reference evidence="2 3" key="1">
    <citation type="journal article" date="2011" name="Nature">
        <title>Genome sequencing reveals insights into physiology and longevity of the naked mole rat.</title>
        <authorList>
            <person name="Kim E.B."/>
            <person name="Fang X."/>
            <person name="Fushan A.A."/>
            <person name="Huang Z."/>
            <person name="Lobanov A.V."/>
            <person name="Han L."/>
            <person name="Marino S.M."/>
            <person name="Sun X."/>
            <person name="Turanov A.A."/>
            <person name="Yang P."/>
            <person name="Yim S.H."/>
            <person name="Zhao X."/>
            <person name="Kasaikina M.V."/>
            <person name="Stoletzki N."/>
            <person name="Peng C."/>
            <person name="Polak P."/>
            <person name="Xiong Z."/>
            <person name="Kiezun A."/>
            <person name="Zhu Y."/>
            <person name="Chen Y."/>
            <person name="Kryukov G.V."/>
            <person name="Zhang Q."/>
            <person name="Peshkin L."/>
            <person name="Yang L."/>
            <person name="Bronson R.T."/>
            <person name="Buffenstein R."/>
            <person name="Wang B."/>
            <person name="Han C."/>
            <person name="Li Q."/>
            <person name="Chen L."/>
            <person name="Zhao W."/>
            <person name="Sunyaev S.R."/>
            <person name="Park T.J."/>
            <person name="Zhang G."/>
            <person name="Wang J."/>
            <person name="Gladyshev V.N."/>
        </authorList>
    </citation>
    <scope>NUCLEOTIDE SEQUENCE [LARGE SCALE GENOMIC DNA]</scope>
</reference>
<organism evidence="2 3">
    <name type="scientific">Heterocephalus glaber</name>
    <name type="common">Naked mole rat</name>
    <dbReference type="NCBI Taxonomy" id="10181"/>
    <lineage>
        <taxon>Eukaryota</taxon>
        <taxon>Metazoa</taxon>
        <taxon>Chordata</taxon>
        <taxon>Craniata</taxon>
        <taxon>Vertebrata</taxon>
        <taxon>Euteleostomi</taxon>
        <taxon>Mammalia</taxon>
        <taxon>Eutheria</taxon>
        <taxon>Euarchontoglires</taxon>
        <taxon>Glires</taxon>
        <taxon>Rodentia</taxon>
        <taxon>Hystricomorpha</taxon>
        <taxon>Bathyergidae</taxon>
        <taxon>Heterocephalus</taxon>
    </lineage>
</organism>
<gene>
    <name evidence="2" type="ORF">GW7_19031</name>
</gene>
<protein>
    <submittedName>
        <fullName evidence="2">Tumor suppressor p53-binding protein 1</fullName>
    </submittedName>
</protein>
<dbReference type="InParanoid" id="G5C220"/>
<evidence type="ECO:0000313" key="2">
    <source>
        <dbReference type="EMBL" id="EHB15581.1"/>
    </source>
</evidence>
<dbReference type="Proteomes" id="UP000006813">
    <property type="component" value="Unassembled WGS sequence"/>
</dbReference>
<dbReference type="EMBL" id="JH172947">
    <property type="protein sequence ID" value="EHB15581.1"/>
    <property type="molecule type" value="Genomic_DNA"/>
</dbReference>
<feature type="region of interest" description="Disordered" evidence="1">
    <location>
        <begin position="102"/>
        <end position="121"/>
    </location>
</feature>
<feature type="compositionally biased region" description="Basic and acidic residues" evidence="1">
    <location>
        <begin position="10"/>
        <end position="19"/>
    </location>
</feature>
<proteinExistence type="predicted"/>
<evidence type="ECO:0000256" key="1">
    <source>
        <dbReference type="SAM" id="MobiDB-lite"/>
    </source>
</evidence>